<dbReference type="GO" id="GO:0009423">
    <property type="term" value="P:chorismate biosynthetic process"/>
    <property type="evidence" value="ECO:0007669"/>
    <property type="project" value="UniProtKB-UniRule"/>
</dbReference>
<feature type="binding site" evidence="8">
    <location>
        <position position="70"/>
    </location>
    <ligand>
        <name>shikimate</name>
        <dbReference type="ChEBI" id="CHEBI:36208"/>
    </ligand>
</feature>
<dbReference type="Gene3D" id="3.40.50.10860">
    <property type="entry name" value="Leucine Dehydrogenase, chain A, domain 1"/>
    <property type="match status" value="1"/>
</dbReference>
<comment type="caution">
    <text evidence="12">The sequence shown here is derived from an EMBL/GenBank/DDBJ whole genome shotgun (WGS) entry which is preliminary data.</text>
</comment>
<comment type="subunit">
    <text evidence="8">Homodimer.</text>
</comment>
<evidence type="ECO:0000256" key="8">
    <source>
        <dbReference type="HAMAP-Rule" id="MF_00222"/>
    </source>
</evidence>
<feature type="domain" description="Shikimate dehydrogenase substrate binding N-terminal" evidence="10">
    <location>
        <begin position="15"/>
        <end position="97"/>
    </location>
</feature>
<comment type="catalytic activity">
    <reaction evidence="7 8">
        <text>shikimate + NADP(+) = 3-dehydroshikimate + NADPH + H(+)</text>
        <dbReference type="Rhea" id="RHEA:17737"/>
        <dbReference type="ChEBI" id="CHEBI:15378"/>
        <dbReference type="ChEBI" id="CHEBI:16630"/>
        <dbReference type="ChEBI" id="CHEBI:36208"/>
        <dbReference type="ChEBI" id="CHEBI:57783"/>
        <dbReference type="ChEBI" id="CHEBI:58349"/>
        <dbReference type="EC" id="1.1.1.25"/>
    </reaction>
</comment>
<dbReference type="UniPathway" id="UPA00053">
    <property type="reaction ID" value="UER00087"/>
</dbReference>
<feature type="binding site" evidence="8">
    <location>
        <position position="111"/>
    </location>
    <ligand>
        <name>shikimate</name>
        <dbReference type="ChEBI" id="CHEBI:36208"/>
    </ligand>
</feature>
<dbReference type="SUPFAM" id="SSF51735">
    <property type="entry name" value="NAD(P)-binding Rossmann-fold domains"/>
    <property type="match status" value="1"/>
</dbReference>
<dbReference type="AlphaFoldDB" id="A3TXU5"/>
<reference evidence="12 13" key="1">
    <citation type="journal article" date="2010" name="J. Bacteriol.">
        <title>Genome sequences of Oceanicola granulosus HTCC2516(T) and Oceanicola batsensis HTCC2597(TDelta).</title>
        <authorList>
            <person name="Thrash J.C."/>
            <person name="Cho J.C."/>
            <person name="Vergin K.L."/>
            <person name="Giovannoni S.J."/>
        </authorList>
    </citation>
    <scope>NUCLEOTIDE SEQUENCE [LARGE SCALE GENOMIC DNA]</scope>
    <source>
        <strain evidence="13">ATCC BAA-863 / DSM 15984 / KCTC 12145 / HTCC2597</strain>
    </source>
</reference>
<evidence type="ECO:0000256" key="4">
    <source>
        <dbReference type="ARBA" id="ARBA00022857"/>
    </source>
</evidence>
<feature type="binding site" evidence="8">
    <location>
        <position position="95"/>
    </location>
    <ligand>
        <name>shikimate</name>
        <dbReference type="ChEBI" id="CHEBI:36208"/>
    </ligand>
</feature>
<evidence type="ECO:0000259" key="9">
    <source>
        <dbReference type="Pfam" id="PF01488"/>
    </source>
</evidence>
<dbReference type="InterPro" id="IPR013708">
    <property type="entry name" value="Shikimate_DH-bd_N"/>
</dbReference>
<comment type="pathway">
    <text evidence="1 8">Metabolic intermediate biosynthesis; chorismate biosynthesis; chorismate from D-erythrose 4-phosphate and phosphoenolpyruvate: step 4/7.</text>
</comment>
<dbReference type="Pfam" id="PF01488">
    <property type="entry name" value="Shikimate_DH"/>
    <property type="match status" value="1"/>
</dbReference>
<dbReference type="InterPro" id="IPR036291">
    <property type="entry name" value="NAD(P)-bd_dom_sf"/>
</dbReference>
<dbReference type="InterPro" id="IPR006151">
    <property type="entry name" value="Shikm_DH/Glu-tRNA_Rdtase"/>
</dbReference>
<dbReference type="GO" id="GO:0019632">
    <property type="term" value="P:shikimate metabolic process"/>
    <property type="evidence" value="ECO:0007669"/>
    <property type="project" value="InterPro"/>
</dbReference>
<feature type="domain" description="Quinate/shikimate 5-dehydrogenase/glutamyl-tRNA reductase" evidence="9">
    <location>
        <begin position="130"/>
        <end position="201"/>
    </location>
</feature>
<feature type="binding site" evidence="8">
    <location>
        <position position="249"/>
    </location>
    <ligand>
        <name>NADP(+)</name>
        <dbReference type="ChEBI" id="CHEBI:58349"/>
    </ligand>
</feature>
<accession>A3TXU5</accession>
<dbReference type="HOGENOM" id="CLU_044063_2_0_5"/>
<evidence type="ECO:0000259" key="10">
    <source>
        <dbReference type="Pfam" id="PF08501"/>
    </source>
</evidence>
<name>A3TXU5_PSEBH</name>
<dbReference type="EMBL" id="AAMO01000005">
    <property type="protein sequence ID" value="EAQ02979.1"/>
    <property type="molecule type" value="Genomic_DNA"/>
</dbReference>
<dbReference type="Gene3D" id="3.40.50.720">
    <property type="entry name" value="NAD(P)-binding Rossmann-like Domain"/>
    <property type="match status" value="1"/>
</dbReference>
<dbReference type="EC" id="1.1.1.25" evidence="2 8"/>
<evidence type="ECO:0000256" key="5">
    <source>
        <dbReference type="ARBA" id="ARBA00023002"/>
    </source>
</evidence>
<feature type="binding site" evidence="8">
    <location>
        <begin position="137"/>
        <end position="141"/>
    </location>
    <ligand>
        <name>NADP(+)</name>
        <dbReference type="ChEBI" id="CHEBI:58349"/>
    </ligand>
</feature>
<feature type="binding site" evidence="8">
    <location>
        <position position="256"/>
    </location>
    <ligand>
        <name>shikimate</name>
        <dbReference type="ChEBI" id="CHEBI:36208"/>
    </ligand>
</feature>
<dbReference type="NCBIfam" id="TIGR00507">
    <property type="entry name" value="aroE"/>
    <property type="match status" value="1"/>
</dbReference>
<dbReference type="InterPro" id="IPR011342">
    <property type="entry name" value="Shikimate_DH"/>
</dbReference>
<organism evidence="12 13">
    <name type="scientific">Pseudooceanicola batsensis (strain ATCC BAA-863 / DSM 15984 / KCTC 12145 / HTCC2597)</name>
    <name type="common">Oceanicola batsensis</name>
    <dbReference type="NCBI Taxonomy" id="252305"/>
    <lineage>
        <taxon>Bacteria</taxon>
        <taxon>Pseudomonadati</taxon>
        <taxon>Pseudomonadota</taxon>
        <taxon>Alphaproteobacteria</taxon>
        <taxon>Rhodobacterales</taxon>
        <taxon>Paracoccaceae</taxon>
        <taxon>Pseudooceanicola</taxon>
    </lineage>
</organism>
<dbReference type="InterPro" id="IPR022893">
    <property type="entry name" value="Shikimate_DH_fam"/>
</dbReference>
<evidence type="ECO:0000256" key="3">
    <source>
        <dbReference type="ARBA" id="ARBA00022605"/>
    </source>
</evidence>
<sequence>MSDSASLPRIPLAGVIGHPVAHSKSPELFRHWLETYGIAGQYVPLHVHPDTLAEALATLPKLGFVGANVTIPHKLRAMELADIVTDRATLIGAANTLIFRDDGKIHADNTDGYGFIENLRRNAPDWDPAAASAVVLGAGGAARAVIAALLEAGTPHILLSNRTRTKAEALARDFGKKIEVVEWVQAPAVLGDGALVVNTTSLGMAGKPPLRINLENLHADQLVTDLVYNPLRTDLLAAAASKGCRTVDGLGMLLYQAVPGFERWFGRRPDVTDATRDAVLS</sequence>
<dbReference type="NCBIfam" id="NF001312">
    <property type="entry name" value="PRK00258.1-4"/>
    <property type="match status" value="1"/>
</dbReference>
<dbReference type="CDD" id="cd01065">
    <property type="entry name" value="NAD_bind_Shikimate_DH"/>
    <property type="match status" value="1"/>
</dbReference>
<dbReference type="GO" id="GO:0050661">
    <property type="term" value="F:NADP binding"/>
    <property type="evidence" value="ECO:0007669"/>
    <property type="project" value="InterPro"/>
</dbReference>
<gene>
    <name evidence="8" type="primary">aroE</name>
    <name evidence="12" type="ORF">OB2597_12583</name>
</gene>
<dbReference type="GO" id="GO:0008652">
    <property type="term" value="P:amino acid biosynthetic process"/>
    <property type="evidence" value="ECO:0007669"/>
    <property type="project" value="UniProtKB-KW"/>
</dbReference>
<dbReference type="eggNOG" id="COG0169">
    <property type="taxonomic scope" value="Bacteria"/>
</dbReference>
<keyword evidence="3 8" id="KW-0028">Amino-acid biosynthesis</keyword>
<keyword evidence="6 8" id="KW-0057">Aromatic amino acid biosynthesis</keyword>
<dbReference type="InterPro" id="IPR041121">
    <property type="entry name" value="SDH_C"/>
</dbReference>
<dbReference type="STRING" id="252305.OB2597_12583"/>
<keyword evidence="13" id="KW-1185">Reference proteome</keyword>
<protein>
    <recommendedName>
        <fullName evidence="2 8">Shikimate dehydrogenase (NADP(+))</fullName>
        <shortName evidence="8">SDH</shortName>
        <ecNumber evidence="2 8">1.1.1.25</ecNumber>
    </recommendedName>
</protein>
<evidence type="ECO:0000256" key="1">
    <source>
        <dbReference type="ARBA" id="ARBA00004871"/>
    </source>
</evidence>
<dbReference type="HAMAP" id="MF_00222">
    <property type="entry name" value="Shikimate_DH_AroE"/>
    <property type="match status" value="1"/>
</dbReference>
<feature type="domain" description="SDH C-terminal" evidence="11">
    <location>
        <begin position="249"/>
        <end position="280"/>
    </location>
</feature>
<dbReference type="Pfam" id="PF18317">
    <property type="entry name" value="SDH_C"/>
    <property type="match status" value="1"/>
</dbReference>
<dbReference type="PANTHER" id="PTHR21089">
    <property type="entry name" value="SHIKIMATE DEHYDROGENASE"/>
    <property type="match status" value="1"/>
</dbReference>
<feature type="binding site" evidence="8">
    <location>
        <position position="228"/>
    </location>
    <ligand>
        <name>shikimate</name>
        <dbReference type="ChEBI" id="CHEBI:36208"/>
    </ligand>
</feature>
<evidence type="ECO:0000256" key="7">
    <source>
        <dbReference type="ARBA" id="ARBA00049442"/>
    </source>
</evidence>
<dbReference type="PANTHER" id="PTHR21089:SF1">
    <property type="entry name" value="BIFUNCTIONAL 3-DEHYDROQUINATE DEHYDRATASE_SHIKIMATE DEHYDROGENASE, CHLOROPLASTIC"/>
    <property type="match status" value="1"/>
</dbReference>
<dbReference type="GO" id="GO:0004764">
    <property type="term" value="F:shikimate 3-dehydrogenase (NADP+) activity"/>
    <property type="evidence" value="ECO:0007669"/>
    <property type="project" value="UniProtKB-UniRule"/>
</dbReference>
<dbReference type="OrthoDB" id="9792692at2"/>
<evidence type="ECO:0000313" key="13">
    <source>
        <dbReference type="Proteomes" id="UP000004318"/>
    </source>
</evidence>
<dbReference type="GO" id="GO:0009073">
    <property type="term" value="P:aromatic amino acid family biosynthetic process"/>
    <property type="evidence" value="ECO:0007669"/>
    <property type="project" value="UniProtKB-KW"/>
</dbReference>
<feature type="binding site" evidence="8">
    <location>
        <begin position="23"/>
        <end position="25"/>
    </location>
    <ligand>
        <name>shikimate</name>
        <dbReference type="ChEBI" id="CHEBI:36208"/>
    </ligand>
</feature>
<evidence type="ECO:0000313" key="12">
    <source>
        <dbReference type="EMBL" id="EAQ02979.1"/>
    </source>
</evidence>
<dbReference type="Proteomes" id="UP000004318">
    <property type="component" value="Unassembled WGS sequence"/>
</dbReference>
<comment type="function">
    <text evidence="8">Involved in the biosynthesis of the chorismate, which leads to the biosynthesis of aromatic amino acids. Catalyzes the reversible NADPH linked reduction of 3-dehydroshikimate (DHSA) to yield shikimate (SA).</text>
</comment>
<keyword evidence="5 8" id="KW-0560">Oxidoreductase</keyword>
<dbReference type="GO" id="GO:0005829">
    <property type="term" value="C:cytosol"/>
    <property type="evidence" value="ECO:0007669"/>
    <property type="project" value="TreeGrafter"/>
</dbReference>
<evidence type="ECO:0000256" key="6">
    <source>
        <dbReference type="ARBA" id="ARBA00023141"/>
    </source>
</evidence>
<dbReference type="Pfam" id="PF08501">
    <property type="entry name" value="Shikimate_dh_N"/>
    <property type="match status" value="1"/>
</dbReference>
<dbReference type="InterPro" id="IPR046346">
    <property type="entry name" value="Aminoacid_DH-like_N_sf"/>
</dbReference>
<comment type="similarity">
    <text evidence="8">Belongs to the shikimate dehydrogenase family.</text>
</comment>
<proteinExistence type="inferred from homology"/>
<feature type="binding site" evidence="8">
    <location>
        <position position="226"/>
    </location>
    <ligand>
        <name>NADP(+)</name>
        <dbReference type="ChEBI" id="CHEBI:58349"/>
    </ligand>
</feature>
<keyword evidence="4 8" id="KW-0521">NADP</keyword>
<dbReference type="RefSeq" id="WP_009806735.1">
    <property type="nucleotide sequence ID" value="NZ_CH724131.1"/>
</dbReference>
<evidence type="ECO:0000259" key="11">
    <source>
        <dbReference type="Pfam" id="PF18317"/>
    </source>
</evidence>
<evidence type="ECO:0000256" key="2">
    <source>
        <dbReference type="ARBA" id="ARBA00012962"/>
    </source>
</evidence>
<dbReference type="SUPFAM" id="SSF53223">
    <property type="entry name" value="Aminoacid dehydrogenase-like, N-terminal domain"/>
    <property type="match status" value="1"/>
</dbReference>
<feature type="binding site" evidence="8">
    <location>
        <begin position="161"/>
        <end position="166"/>
    </location>
    <ligand>
        <name>NADP(+)</name>
        <dbReference type="ChEBI" id="CHEBI:58349"/>
    </ligand>
</feature>
<feature type="binding site" evidence="8">
    <location>
        <position position="86"/>
    </location>
    <ligand>
        <name>NADP(+)</name>
        <dbReference type="ChEBI" id="CHEBI:58349"/>
    </ligand>
</feature>
<feature type="active site" description="Proton acceptor" evidence="8">
    <location>
        <position position="74"/>
    </location>
</feature>